<sequence>MKKKNLFLMFIIGLFIIINSSLTQAFEENKVDISLDSDEIGIVEDGRMLGILDYPKLYGNNYSIEEKKFISNSVIDGNKSLNFLSYKNRFNAVISDDYIVNIVPKNEFTTIGKRIEIGKEYGYFIETKRTKDYYESIVVVFDISINFDLINNNDQITSRIMPIFQYTYITVLGNKLSVEIEPNYVEEEKFSTYYVDYQTVSNSEFTVTLKPSVSITEYNVWLQTVKTEEYFLNNISFGAIMYNENEPNFGDENYNQHNDNGAFFVGGYYEYEASTIKDSSSEATELLLDFVHTGIGYVEKIPVLALVTTIWDVVDLAVGTVELFGNLNKFETVTASKNNIGLTLNNITKGGQLANFGKLQKVISIVTDHEKSNAVFRNGQYVKATYLVNNSNESGIPDYTRLYNSIGISVSE</sequence>
<proteinExistence type="predicted"/>
<evidence type="ECO:0000256" key="1">
    <source>
        <dbReference type="SAM" id="SignalP"/>
    </source>
</evidence>
<dbReference type="Proteomes" id="UP000032740">
    <property type="component" value="Chromosome"/>
</dbReference>
<reference evidence="2 3" key="1">
    <citation type="journal article" date="2013" name="J. Mol. Microbiol. Biotechnol.">
        <title>Analysis of the Complete Genomes of Acholeplasma brassicae , A. palmae and A. laidlawii and Their Comparison to the Obligate Parasites from ' Candidatus Phytoplasma'.</title>
        <authorList>
            <person name="Kube M."/>
            <person name="Siewert C."/>
            <person name="Migdoll A.M."/>
            <person name="Duduk B."/>
            <person name="Holz S."/>
            <person name="Rabus R."/>
            <person name="Seemuller E."/>
            <person name="Mitrovic J."/>
            <person name="Muller I."/>
            <person name="Buttner C."/>
            <person name="Reinhardt R."/>
        </authorList>
    </citation>
    <scope>NUCLEOTIDE SEQUENCE [LARGE SCALE GENOMIC DNA]</scope>
    <source>
        <strain evidence="2 3">J233</strain>
    </source>
</reference>
<name>U4KLF0_ALTPJ</name>
<dbReference type="EMBL" id="FO681347">
    <property type="protein sequence ID" value="CCV64759.1"/>
    <property type="molecule type" value="Genomic_DNA"/>
</dbReference>
<keyword evidence="3" id="KW-1185">Reference proteome</keyword>
<feature type="signal peptide" evidence="1">
    <location>
        <begin position="1"/>
        <end position="25"/>
    </location>
</feature>
<dbReference type="AlphaFoldDB" id="U4KLF0"/>
<dbReference type="RefSeq" id="WP_030003643.1">
    <property type="nucleotide sequence ID" value="NC_022538.1"/>
</dbReference>
<dbReference type="HOGENOM" id="CLU_666703_0_0_14"/>
<evidence type="ECO:0000313" key="3">
    <source>
        <dbReference type="Proteomes" id="UP000032740"/>
    </source>
</evidence>
<accession>U4KLF0</accession>
<gene>
    <name evidence="2" type="ORF">BN85411820</name>
</gene>
<dbReference type="KEGG" id="apal:BN85411820"/>
<organism evidence="2 3">
    <name type="scientific">Alteracholeplasma palmae (strain ATCC 49389 / J233)</name>
    <name type="common">Acholeplasma palmae</name>
    <dbReference type="NCBI Taxonomy" id="1318466"/>
    <lineage>
        <taxon>Bacteria</taxon>
        <taxon>Bacillati</taxon>
        <taxon>Mycoplasmatota</taxon>
        <taxon>Mollicutes</taxon>
        <taxon>Acholeplasmatales</taxon>
        <taxon>Acholeplasmataceae</taxon>
        <taxon>Acholeplasma</taxon>
    </lineage>
</organism>
<evidence type="ECO:0000313" key="2">
    <source>
        <dbReference type="EMBL" id="CCV64759.1"/>
    </source>
</evidence>
<feature type="chain" id="PRO_5004650840" evidence="1">
    <location>
        <begin position="26"/>
        <end position="412"/>
    </location>
</feature>
<keyword evidence="1" id="KW-0732">Signal</keyword>
<protein>
    <submittedName>
        <fullName evidence="2">Uncharacterized protein</fullName>
    </submittedName>
</protein>